<feature type="signal peptide" evidence="1">
    <location>
        <begin position="1"/>
        <end position="23"/>
    </location>
</feature>
<protein>
    <recommendedName>
        <fullName evidence="4">Secreted protein</fullName>
    </recommendedName>
</protein>
<evidence type="ECO:0008006" key="4">
    <source>
        <dbReference type="Google" id="ProtNLM"/>
    </source>
</evidence>
<evidence type="ECO:0000313" key="2">
    <source>
        <dbReference type="EMBL" id="GIG94261.1"/>
    </source>
</evidence>
<reference evidence="2 3" key="1">
    <citation type="submission" date="2021-01" db="EMBL/GenBank/DDBJ databases">
        <title>Whole genome shotgun sequence of Plantactinospora mayteni NBRC 109088.</title>
        <authorList>
            <person name="Komaki H."/>
            <person name="Tamura T."/>
        </authorList>
    </citation>
    <scope>NUCLEOTIDE SEQUENCE [LARGE SCALE GENOMIC DNA]</scope>
    <source>
        <strain evidence="2 3">NBRC 109088</strain>
    </source>
</reference>
<keyword evidence="1" id="KW-0732">Signal</keyword>
<gene>
    <name evidence="2" type="ORF">Pma05_08340</name>
</gene>
<comment type="caution">
    <text evidence="2">The sequence shown here is derived from an EMBL/GenBank/DDBJ whole genome shotgun (WGS) entry which is preliminary data.</text>
</comment>
<evidence type="ECO:0000313" key="3">
    <source>
        <dbReference type="Proteomes" id="UP000621500"/>
    </source>
</evidence>
<evidence type="ECO:0000256" key="1">
    <source>
        <dbReference type="SAM" id="SignalP"/>
    </source>
</evidence>
<keyword evidence="3" id="KW-1185">Reference proteome</keyword>
<accession>A0ABQ4EJ65</accession>
<dbReference type="Proteomes" id="UP000621500">
    <property type="component" value="Unassembled WGS sequence"/>
</dbReference>
<sequence length="171" mass="18365">MKRLVAALAAAVMTVLTAGPAMAAVPVWERIDCTSGTIDVAALDATKEGDFLTLAGRLDCVEVKTGAAFGYAVYEPGFSQGIVYGSHLRPYAPAGVSPFSDRKQVPAGPVDFAICVVTDYLVRIECVRVVWDLLDHELDARPLDTSDPLVDRMVRLVAPDWGPRPVCGTCW</sequence>
<name>A0ABQ4EJ65_9ACTN</name>
<dbReference type="RefSeq" id="WP_203855922.1">
    <property type="nucleotide sequence ID" value="NZ_BAAAZQ010000002.1"/>
</dbReference>
<feature type="chain" id="PRO_5045315587" description="Secreted protein" evidence="1">
    <location>
        <begin position="24"/>
        <end position="171"/>
    </location>
</feature>
<proteinExistence type="predicted"/>
<organism evidence="2 3">
    <name type="scientific">Plantactinospora mayteni</name>
    <dbReference type="NCBI Taxonomy" id="566021"/>
    <lineage>
        <taxon>Bacteria</taxon>
        <taxon>Bacillati</taxon>
        <taxon>Actinomycetota</taxon>
        <taxon>Actinomycetes</taxon>
        <taxon>Micromonosporales</taxon>
        <taxon>Micromonosporaceae</taxon>
        <taxon>Plantactinospora</taxon>
    </lineage>
</organism>
<dbReference type="EMBL" id="BONX01000004">
    <property type="protein sequence ID" value="GIG94261.1"/>
    <property type="molecule type" value="Genomic_DNA"/>
</dbReference>